<evidence type="ECO:0008006" key="3">
    <source>
        <dbReference type="Google" id="ProtNLM"/>
    </source>
</evidence>
<reference evidence="1 2" key="1">
    <citation type="submission" date="2019-01" db="EMBL/GenBank/DDBJ databases">
        <title>Complete genome sequence of Bifidobacterium gallinarum CACC 514.</title>
        <authorList>
            <person name="Jung M."/>
        </authorList>
    </citation>
    <scope>NUCLEOTIDE SEQUENCE [LARGE SCALE GENOMIC DNA]</scope>
    <source>
        <strain evidence="1 2">CACC 514</strain>
    </source>
</reference>
<dbReference type="NCBIfam" id="TIGR04141">
    <property type="entry name" value="TIGR04141 family sporadically distributed protein"/>
    <property type="match status" value="1"/>
</dbReference>
<dbReference type="EMBL" id="CP035464">
    <property type="protein sequence ID" value="QAY33238.1"/>
    <property type="molecule type" value="Genomic_DNA"/>
</dbReference>
<dbReference type="RefSeq" id="WP_129237750.1">
    <property type="nucleotide sequence ID" value="NZ_CP035464.1"/>
</dbReference>
<accession>A0A4P6DZ69</accession>
<evidence type="ECO:0000313" key="2">
    <source>
        <dbReference type="Proteomes" id="UP000293589"/>
    </source>
</evidence>
<dbReference type="Pfam" id="PF19614">
    <property type="entry name" value="DUF6119"/>
    <property type="match status" value="1"/>
</dbReference>
<organism evidence="1 2">
    <name type="scientific">Bifidobacterium pullorum subsp. gallinarum</name>
    <dbReference type="NCBI Taxonomy" id="78344"/>
    <lineage>
        <taxon>Bacteria</taxon>
        <taxon>Bacillati</taxon>
        <taxon>Actinomycetota</taxon>
        <taxon>Actinomycetes</taxon>
        <taxon>Bifidobacteriales</taxon>
        <taxon>Bifidobacteriaceae</taxon>
        <taxon>Bifidobacterium</taxon>
    </lineage>
</organism>
<gene>
    <name evidence="1" type="ORF">ESN35_07330</name>
</gene>
<name>A0A4P6DZ69_9BIFI</name>
<evidence type="ECO:0000313" key="1">
    <source>
        <dbReference type="EMBL" id="QAY33238.1"/>
    </source>
</evidence>
<proteinExistence type="predicted"/>
<dbReference type="AlphaFoldDB" id="A0A4P6DZ69"/>
<dbReference type="KEGG" id="bgx:ESN35_07330"/>
<protein>
    <recommendedName>
        <fullName evidence="3">TIGR04141 family sporadically distributed protein</fullName>
    </recommendedName>
</protein>
<dbReference type="Proteomes" id="UP000293589">
    <property type="component" value="Chromosome"/>
</dbReference>
<sequence length="592" mass="67299">MMKKNRINVFLIKENIAPECILTDLEDSGAETVPLSDEYENYYFYVRPQDIHIPGWVSSFFGGSLPEGSVGEIASVSAILIVPVNVTKSDERQPVKSVASGIVREEDRQIIRYFALTFGYGRSLLNPSMIEERFGLKCVLNTVKNNSLRMIQSVDVSGSAKRSSEQLPREGQIDAFALDVERNLLNKVTAKSDEDSLLSGMITGGDSLTVAKDLTIKDLASFLGKVFDLYQCDDYKKNFDWVDNIAAVKSPELKKKLWEAAIREICSYDTNEDDIWHRLWMAVPVVLNWDGIEGFQIDDQRDESGKPLLHQDILLKDIVESFRRRPLTSIEQLRSKKIHAISTRGNDDVAYTWTADKCLVGDLTFEGKSYCISDGKWYEIETDYLKRINSEFECTPSSGIPFIPYLDIYKDKEQVPEGSGGNNVKVSHEARYNYEIQRQLNTEEIQHYLLMDRKTISYGGGRSAEEFCDLLTDFGQRIHVKRCSGSAAMSHLFNQGLVSASLEKDAGEFVRLVDDKIMQIAHSRDTSLDNFLLTQNSIKEVVFAVVPESRYDHPDLPFFSKVAFASVKKQLKRMGIETYFNWIPRKKEESDE</sequence>
<dbReference type="InterPro" id="IPR026487">
    <property type="entry name" value="CHP04141"/>
</dbReference>